<evidence type="ECO:0000256" key="2">
    <source>
        <dbReference type="ARBA" id="ARBA00023274"/>
    </source>
</evidence>
<protein>
    <recommendedName>
        <fullName evidence="4">Large ribosomal subunit protein bL25 L25 domain-containing protein</fullName>
    </recommendedName>
</protein>
<comment type="caution">
    <text evidence="5">The sequence shown here is derived from an EMBL/GenBank/DDBJ whole genome shotgun (WGS) entry which is preliminary data.</text>
</comment>
<dbReference type="GO" id="GO:0003735">
    <property type="term" value="F:structural constituent of ribosome"/>
    <property type="evidence" value="ECO:0007669"/>
    <property type="project" value="InterPro"/>
</dbReference>
<dbReference type="GO" id="GO:0006412">
    <property type="term" value="P:translation"/>
    <property type="evidence" value="ECO:0007669"/>
    <property type="project" value="InterPro"/>
</dbReference>
<organism evidence="5 6">
    <name type="scientific">Polysphondylium violaceum</name>
    <dbReference type="NCBI Taxonomy" id="133409"/>
    <lineage>
        <taxon>Eukaryota</taxon>
        <taxon>Amoebozoa</taxon>
        <taxon>Evosea</taxon>
        <taxon>Eumycetozoa</taxon>
        <taxon>Dictyostelia</taxon>
        <taxon>Dictyosteliales</taxon>
        <taxon>Dictyosteliaceae</taxon>
        <taxon>Polysphondylium</taxon>
    </lineage>
</organism>
<evidence type="ECO:0000313" key="6">
    <source>
        <dbReference type="Proteomes" id="UP000695562"/>
    </source>
</evidence>
<dbReference type="EMBL" id="AJWJ01001081">
    <property type="protein sequence ID" value="KAF2068281.1"/>
    <property type="molecule type" value="Genomic_DNA"/>
</dbReference>
<dbReference type="Proteomes" id="UP000695562">
    <property type="component" value="Unassembled WGS sequence"/>
</dbReference>
<evidence type="ECO:0000256" key="1">
    <source>
        <dbReference type="ARBA" id="ARBA00022980"/>
    </source>
</evidence>
<evidence type="ECO:0000259" key="4">
    <source>
        <dbReference type="Pfam" id="PF01386"/>
    </source>
</evidence>
<dbReference type="Pfam" id="PF01386">
    <property type="entry name" value="Ribosomal_L25p"/>
    <property type="match status" value="1"/>
</dbReference>
<evidence type="ECO:0000256" key="3">
    <source>
        <dbReference type="SAM" id="Coils"/>
    </source>
</evidence>
<reference evidence="5" key="1">
    <citation type="submission" date="2020-01" db="EMBL/GenBank/DDBJ databases">
        <title>Development of genomics and gene disruption for Polysphondylium violaceum indicates a role for the polyketide synthase stlB in stalk morphogenesis.</title>
        <authorList>
            <person name="Narita B."/>
            <person name="Kawabe Y."/>
            <person name="Kin K."/>
            <person name="Saito T."/>
            <person name="Gibbs R."/>
            <person name="Kuspa A."/>
            <person name="Muzny D."/>
            <person name="Queller D."/>
            <person name="Richards S."/>
            <person name="Strassman J."/>
            <person name="Sucgang R."/>
            <person name="Worley K."/>
            <person name="Schaap P."/>
        </authorList>
    </citation>
    <scope>NUCLEOTIDE SEQUENCE</scope>
    <source>
        <strain evidence="5">QSvi11</strain>
    </source>
</reference>
<keyword evidence="3" id="KW-0175">Coiled coil</keyword>
<keyword evidence="2" id="KW-0687">Ribonucleoprotein</keyword>
<accession>A0A8J4UNR0</accession>
<dbReference type="Gene3D" id="2.40.240.10">
    <property type="entry name" value="Ribosomal Protein L25, Chain P"/>
    <property type="match status" value="1"/>
</dbReference>
<dbReference type="OrthoDB" id="17874at2759"/>
<sequence length="203" mass="23195">MNLLKSISFGCGKTITSPLFSTESITQSVLKRSFFVRGKKLEFEEDPNAAKSYQAKHIFCVPRKPVGKAGVKRVRDNGFIPAIITGGGLPLQNISIELGRIEGLLLTNKFYKSRKYILNIDDKQKIVGKLSFAQMHPVNEKPIYLKFSRCEEDPTTFTEERLPHLVLEDNRLKKLEQEREIRKEEADLQNIDLSFKPVIKKSN</sequence>
<keyword evidence="6" id="KW-1185">Reference proteome</keyword>
<dbReference type="GO" id="GO:0005840">
    <property type="term" value="C:ribosome"/>
    <property type="evidence" value="ECO:0007669"/>
    <property type="project" value="UniProtKB-KW"/>
</dbReference>
<dbReference type="InterPro" id="IPR020056">
    <property type="entry name" value="Rbsml_bL25/Gln-tRNA_synth_N"/>
</dbReference>
<dbReference type="InterPro" id="IPR011035">
    <property type="entry name" value="Ribosomal_bL25/Gln-tRNA_synth"/>
</dbReference>
<proteinExistence type="predicted"/>
<keyword evidence="1" id="KW-0689">Ribosomal protein</keyword>
<name>A0A8J4UNR0_9MYCE</name>
<dbReference type="SUPFAM" id="SSF50715">
    <property type="entry name" value="Ribosomal protein L25-like"/>
    <property type="match status" value="1"/>
</dbReference>
<dbReference type="GO" id="GO:1990904">
    <property type="term" value="C:ribonucleoprotein complex"/>
    <property type="evidence" value="ECO:0007669"/>
    <property type="project" value="UniProtKB-KW"/>
</dbReference>
<feature type="coiled-coil region" evidence="3">
    <location>
        <begin position="165"/>
        <end position="194"/>
    </location>
</feature>
<feature type="domain" description="Large ribosomal subunit protein bL25 L25" evidence="4">
    <location>
        <begin position="61"/>
        <end position="147"/>
    </location>
</feature>
<dbReference type="InterPro" id="IPR029751">
    <property type="entry name" value="Ribosomal_L25_dom"/>
</dbReference>
<evidence type="ECO:0000313" key="5">
    <source>
        <dbReference type="EMBL" id="KAF2068281.1"/>
    </source>
</evidence>
<gene>
    <name evidence="5" type="ORF">CYY_010391</name>
</gene>
<dbReference type="CDD" id="cd00495">
    <property type="entry name" value="Ribosomal_L25_TL5_CTC"/>
    <property type="match status" value="1"/>
</dbReference>
<dbReference type="AlphaFoldDB" id="A0A8J4UNR0"/>